<evidence type="ECO:0000313" key="1">
    <source>
        <dbReference type="EMBL" id="GBO05655.1"/>
    </source>
</evidence>
<organism evidence="1 2">
    <name type="scientific">Araneus ventricosus</name>
    <name type="common">Orbweaver spider</name>
    <name type="synonym">Epeira ventricosa</name>
    <dbReference type="NCBI Taxonomy" id="182803"/>
    <lineage>
        <taxon>Eukaryota</taxon>
        <taxon>Metazoa</taxon>
        <taxon>Ecdysozoa</taxon>
        <taxon>Arthropoda</taxon>
        <taxon>Chelicerata</taxon>
        <taxon>Arachnida</taxon>
        <taxon>Araneae</taxon>
        <taxon>Araneomorphae</taxon>
        <taxon>Entelegynae</taxon>
        <taxon>Araneoidea</taxon>
        <taxon>Araneidae</taxon>
        <taxon>Araneus</taxon>
    </lineage>
</organism>
<reference evidence="1 2" key="1">
    <citation type="journal article" date="2019" name="Sci. Rep.">
        <title>Orb-weaving spider Araneus ventricosus genome elucidates the spidroin gene catalogue.</title>
        <authorList>
            <person name="Kono N."/>
            <person name="Nakamura H."/>
            <person name="Ohtoshi R."/>
            <person name="Moran D.A.P."/>
            <person name="Shinohara A."/>
            <person name="Yoshida Y."/>
            <person name="Fujiwara M."/>
            <person name="Mori M."/>
            <person name="Tomita M."/>
            <person name="Arakawa K."/>
        </authorList>
    </citation>
    <scope>NUCLEOTIDE SEQUENCE [LARGE SCALE GENOMIC DNA]</scope>
</reference>
<dbReference type="AlphaFoldDB" id="A0A4Y2TY78"/>
<gene>
    <name evidence="1" type="ORF">AVEN_236563_1</name>
</gene>
<accession>A0A4Y2TY78</accession>
<dbReference type="Proteomes" id="UP000499080">
    <property type="component" value="Unassembled WGS sequence"/>
</dbReference>
<proteinExistence type="predicted"/>
<dbReference type="EMBL" id="BGPR01032210">
    <property type="protein sequence ID" value="GBO05655.1"/>
    <property type="molecule type" value="Genomic_DNA"/>
</dbReference>
<sequence>MWYSLASCRILHSAIIIADAAHSLHLQRYRLQRCSVIVLWNYKVMWFGDPPVDIRPEIMLGAQHGLDLESKTSCSKALLTTLSSDVGATAGAAGVDNARYKAQNKENHRLIQLCC</sequence>
<comment type="caution">
    <text evidence="1">The sequence shown here is derived from an EMBL/GenBank/DDBJ whole genome shotgun (WGS) entry which is preliminary data.</text>
</comment>
<evidence type="ECO:0000313" key="2">
    <source>
        <dbReference type="Proteomes" id="UP000499080"/>
    </source>
</evidence>
<name>A0A4Y2TY78_ARAVE</name>
<keyword evidence="2" id="KW-1185">Reference proteome</keyword>
<protein>
    <submittedName>
        <fullName evidence="1">Uncharacterized protein</fullName>
    </submittedName>
</protein>